<dbReference type="EMBL" id="CAJVQC010085659">
    <property type="protein sequence ID" value="CAG8822009.1"/>
    <property type="molecule type" value="Genomic_DNA"/>
</dbReference>
<reference evidence="1" key="1">
    <citation type="submission" date="2021-06" db="EMBL/GenBank/DDBJ databases">
        <authorList>
            <person name="Kallberg Y."/>
            <person name="Tangrot J."/>
            <person name="Rosling A."/>
        </authorList>
    </citation>
    <scope>NUCLEOTIDE SEQUENCE</scope>
    <source>
        <strain evidence="1">MA461A</strain>
    </source>
</reference>
<sequence>YRVPQALHHLGAIKYSDNLMKTLERCELLEYGSRLEIEIRGCSIWAVELLKREIMRMAEQENGQDFIPVVNAIILDFFIWDFAKEHINELEVEFHRT</sequence>
<evidence type="ECO:0000313" key="2">
    <source>
        <dbReference type="Proteomes" id="UP000789920"/>
    </source>
</evidence>
<feature type="non-terminal residue" evidence="1">
    <location>
        <position position="97"/>
    </location>
</feature>
<organism evidence="1 2">
    <name type="scientific">Racocetra persica</name>
    <dbReference type="NCBI Taxonomy" id="160502"/>
    <lineage>
        <taxon>Eukaryota</taxon>
        <taxon>Fungi</taxon>
        <taxon>Fungi incertae sedis</taxon>
        <taxon>Mucoromycota</taxon>
        <taxon>Glomeromycotina</taxon>
        <taxon>Glomeromycetes</taxon>
        <taxon>Diversisporales</taxon>
        <taxon>Gigasporaceae</taxon>
        <taxon>Racocetra</taxon>
    </lineage>
</organism>
<feature type="non-terminal residue" evidence="1">
    <location>
        <position position="1"/>
    </location>
</feature>
<dbReference type="Proteomes" id="UP000789920">
    <property type="component" value="Unassembled WGS sequence"/>
</dbReference>
<proteinExistence type="predicted"/>
<accession>A0ACA9S2N2</accession>
<keyword evidence="2" id="KW-1185">Reference proteome</keyword>
<comment type="caution">
    <text evidence="1">The sequence shown here is derived from an EMBL/GenBank/DDBJ whole genome shotgun (WGS) entry which is preliminary data.</text>
</comment>
<gene>
    <name evidence="1" type="ORF">RPERSI_LOCUS25706</name>
</gene>
<name>A0ACA9S2N2_9GLOM</name>
<protein>
    <submittedName>
        <fullName evidence="1">2624_t:CDS:1</fullName>
    </submittedName>
</protein>
<evidence type="ECO:0000313" key="1">
    <source>
        <dbReference type="EMBL" id="CAG8822009.1"/>
    </source>
</evidence>